<evidence type="ECO:0000256" key="3">
    <source>
        <dbReference type="ARBA" id="ARBA00022777"/>
    </source>
</evidence>
<dbReference type="AlphaFoldDB" id="M2P985"/>
<proteinExistence type="predicted"/>
<gene>
    <name evidence="6" type="ORF">CERSUDRAFT_59253</name>
</gene>
<evidence type="ECO:0000313" key="6">
    <source>
        <dbReference type="EMBL" id="EMD31969.1"/>
    </source>
</evidence>
<accession>M2P985</accession>
<dbReference type="Proteomes" id="UP000016930">
    <property type="component" value="Unassembled WGS sequence"/>
</dbReference>
<protein>
    <recommendedName>
        <fullName evidence="5">Protein kinase domain-containing protein</fullName>
    </recommendedName>
</protein>
<reference evidence="6 7" key="1">
    <citation type="journal article" date="2012" name="Proc. Natl. Acad. Sci. U.S.A.">
        <title>Comparative genomics of Ceriporiopsis subvermispora and Phanerochaete chrysosporium provide insight into selective ligninolysis.</title>
        <authorList>
            <person name="Fernandez-Fueyo E."/>
            <person name="Ruiz-Duenas F.J."/>
            <person name="Ferreira P."/>
            <person name="Floudas D."/>
            <person name="Hibbett D.S."/>
            <person name="Canessa P."/>
            <person name="Larrondo L.F."/>
            <person name="James T.Y."/>
            <person name="Seelenfreund D."/>
            <person name="Lobos S."/>
            <person name="Polanco R."/>
            <person name="Tello M."/>
            <person name="Honda Y."/>
            <person name="Watanabe T."/>
            <person name="Watanabe T."/>
            <person name="Ryu J.S."/>
            <person name="Kubicek C.P."/>
            <person name="Schmoll M."/>
            <person name="Gaskell J."/>
            <person name="Hammel K.E."/>
            <person name="St John F.J."/>
            <person name="Vanden Wymelenberg A."/>
            <person name="Sabat G."/>
            <person name="Splinter BonDurant S."/>
            <person name="Syed K."/>
            <person name="Yadav J.S."/>
            <person name="Doddapaneni H."/>
            <person name="Subramanian V."/>
            <person name="Lavin J.L."/>
            <person name="Oguiza J.A."/>
            <person name="Perez G."/>
            <person name="Pisabarro A.G."/>
            <person name="Ramirez L."/>
            <person name="Santoyo F."/>
            <person name="Master E."/>
            <person name="Coutinho P.M."/>
            <person name="Henrissat B."/>
            <person name="Lombard V."/>
            <person name="Magnuson J.K."/>
            <person name="Kuees U."/>
            <person name="Hori C."/>
            <person name="Igarashi K."/>
            <person name="Samejima M."/>
            <person name="Held B.W."/>
            <person name="Barry K.W."/>
            <person name="LaButti K.M."/>
            <person name="Lapidus A."/>
            <person name="Lindquist E.A."/>
            <person name="Lucas S.M."/>
            <person name="Riley R."/>
            <person name="Salamov A.A."/>
            <person name="Hoffmeister D."/>
            <person name="Schwenk D."/>
            <person name="Hadar Y."/>
            <person name="Yarden O."/>
            <person name="de Vries R.P."/>
            <person name="Wiebenga A."/>
            <person name="Stenlid J."/>
            <person name="Eastwood D."/>
            <person name="Grigoriev I.V."/>
            <person name="Berka R.M."/>
            <person name="Blanchette R.A."/>
            <person name="Kersten P."/>
            <person name="Martinez A.T."/>
            <person name="Vicuna R."/>
            <person name="Cullen D."/>
        </authorList>
    </citation>
    <scope>NUCLEOTIDE SEQUENCE [LARGE SCALE GENOMIC DNA]</scope>
    <source>
        <strain evidence="6 7">B</strain>
    </source>
</reference>
<keyword evidence="1" id="KW-0808">Transferase</keyword>
<keyword evidence="7" id="KW-1185">Reference proteome</keyword>
<organism evidence="6 7">
    <name type="scientific">Ceriporiopsis subvermispora (strain B)</name>
    <name type="common">White-rot fungus</name>
    <name type="synonym">Gelatoporia subvermispora</name>
    <dbReference type="NCBI Taxonomy" id="914234"/>
    <lineage>
        <taxon>Eukaryota</taxon>
        <taxon>Fungi</taxon>
        <taxon>Dikarya</taxon>
        <taxon>Basidiomycota</taxon>
        <taxon>Agaricomycotina</taxon>
        <taxon>Agaricomycetes</taxon>
        <taxon>Polyporales</taxon>
        <taxon>Gelatoporiaceae</taxon>
        <taxon>Gelatoporia</taxon>
    </lineage>
</organism>
<keyword evidence="4" id="KW-0067">ATP-binding</keyword>
<dbReference type="HOGENOM" id="CLU_000288_7_18_1"/>
<evidence type="ECO:0000256" key="2">
    <source>
        <dbReference type="ARBA" id="ARBA00022741"/>
    </source>
</evidence>
<dbReference type="PANTHER" id="PTHR44329:SF288">
    <property type="entry name" value="MITOGEN-ACTIVATED PROTEIN KINASE KINASE KINASE 20"/>
    <property type="match status" value="1"/>
</dbReference>
<evidence type="ECO:0000256" key="1">
    <source>
        <dbReference type="ARBA" id="ARBA00022679"/>
    </source>
</evidence>
<dbReference type="PANTHER" id="PTHR44329">
    <property type="entry name" value="SERINE/THREONINE-PROTEIN KINASE TNNI3K-RELATED"/>
    <property type="match status" value="1"/>
</dbReference>
<dbReference type="InterPro" id="IPR011009">
    <property type="entry name" value="Kinase-like_dom_sf"/>
</dbReference>
<dbReference type="SMART" id="SM00220">
    <property type="entry name" value="S_TKc"/>
    <property type="match status" value="1"/>
</dbReference>
<dbReference type="EMBL" id="KB445814">
    <property type="protein sequence ID" value="EMD31969.1"/>
    <property type="molecule type" value="Genomic_DNA"/>
</dbReference>
<dbReference type="InterPro" id="IPR001245">
    <property type="entry name" value="Ser-Thr/Tyr_kinase_cat_dom"/>
</dbReference>
<dbReference type="PROSITE" id="PS00108">
    <property type="entry name" value="PROTEIN_KINASE_ST"/>
    <property type="match status" value="1"/>
</dbReference>
<dbReference type="InterPro" id="IPR008271">
    <property type="entry name" value="Ser/Thr_kinase_AS"/>
</dbReference>
<dbReference type="Pfam" id="PF07714">
    <property type="entry name" value="PK_Tyr_Ser-Thr"/>
    <property type="match status" value="1"/>
</dbReference>
<dbReference type="GO" id="GO:0005524">
    <property type="term" value="F:ATP binding"/>
    <property type="evidence" value="ECO:0007669"/>
    <property type="project" value="UniProtKB-KW"/>
</dbReference>
<name>M2P985_CERS8</name>
<keyword evidence="3" id="KW-0418">Kinase</keyword>
<dbReference type="InterPro" id="IPR051681">
    <property type="entry name" value="Ser/Thr_Kinases-Pseudokinases"/>
</dbReference>
<evidence type="ECO:0000313" key="7">
    <source>
        <dbReference type="Proteomes" id="UP000016930"/>
    </source>
</evidence>
<sequence>MQGLCHTDPTNKTRHQRGLKLLRHLCAKNQIYPQAVVLRLQSLQQVGDTAEAFGGSSRVFRGKLDEKDVALKVVVSSREFGCDPRIVKRVLREAMIWRHLRHRNIATFHGVDVSLYPLCLVSEWVPLGTVSQYLFKNPRSNRTKLVRDIADGLAYLHALEIVHADLKAANVLVNKEHVASLIDFGIATLITDLGTSFTPTTPMTGTIRWAAPEVLDPEQFGLPDISRFTKASDIYSLSMTMWEVFTGHVPFHNFQNDGQVIRKITRGVRPARPPHSVTSTVGLTDSMWTLMESCWSEDCSRRPEITDVLSVVQGEDLSTDQGPLSWPLELDEYQVRLPVLFPERDCLEPLIL</sequence>
<dbReference type="Gene3D" id="1.10.510.10">
    <property type="entry name" value="Transferase(Phosphotransferase) domain 1"/>
    <property type="match status" value="1"/>
</dbReference>
<dbReference type="OrthoDB" id="346907at2759"/>
<keyword evidence="2" id="KW-0547">Nucleotide-binding</keyword>
<dbReference type="PROSITE" id="PS50011">
    <property type="entry name" value="PROTEIN_KINASE_DOM"/>
    <property type="match status" value="1"/>
</dbReference>
<feature type="domain" description="Protein kinase" evidence="5">
    <location>
        <begin position="45"/>
        <end position="317"/>
    </location>
</feature>
<dbReference type="SUPFAM" id="SSF56112">
    <property type="entry name" value="Protein kinase-like (PK-like)"/>
    <property type="match status" value="1"/>
</dbReference>
<dbReference type="GO" id="GO:0004674">
    <property type="term" value="F:protein serine/threonine kinase activity"/>
    <property type="evidence" value="ECO:0007669"/>
    <property type="project" value="TreeGrafter"/>
</dbReference>
<dbReference type="InterPro" id="IPR000719">
    <property type="entry name" value="Prot_kinase_dom"/>
</dbReference>
<dbReference type="STRING" id="914234.M2P985"/>
<evidence type="ECO:0000256" key="4">
    <source>
        <dbReference type="ARBA" id="ARBA00022840"/>
    </source>
</evidence>
<evidence type="ECO:0000259" key="5">
    <source>
        <dbReference type="PROSITE" id="PS50011"/>
    </source>
</evidence>